<name>A0AAV7MCZ5_PLEWA</name>
<accession>A0AAV7MCZ5</accession>
<comment type="caution">
    <text evidence="2">The sequence shown here is derived from an EMBL/GenBank/DDBJ whole genome shotgun (WGS) entry which is preliminary data.</text>
</comment>
<feature type="compositionally biased region" description="Polar residues" evidence="1">
    <location>
        <begin position="1"/>
        <end position="13"/>
    </location>
</feature>
<evidence type="ECO:0000313" key="3">
    <source>
        <dbReference type="Proteomes" id="UP001066276"/>
    </source>
</evidence>
<dbReference type="AlphaFoldDB" id="A0AAV7MCZ5"/>
<feature type="region of interest" description="Disordered" evidence="1">
    <location>
        <begin position="1"/>
        <end position="101"/>
    </location>
</feature>
<proteinExistence type="predicted"/>
<evidence type="ECO:0000256" key="1">
    <source>
        <dbReference type="SAM" id="MobiDB-lite"/>
    </source>
</evidence>
<protein>
    <submittedName>
        <fullName evidence="2">Uncharacterized protein</fullName>
    </submittedName>
</protein>
<keyword evidence="3" id="KW-1185">Reference proteome</keyword>
<feature type="compositionally biased region" description="Acidic residues" evidence="1">
    <location>
        <begin position="72"/>
        <end position="81"/>
    </location>
</feature>
<dbReference type="EMBL" id="JANPWB010000014">
    <property type="protein sequence ID" value="KAJ1098968.1"/>
    <property type="molecule type" value="Genomic_DNA"/>
</dbReference>
<reference evidence="2" key="1">
    <citation type="journal article" date="2022" name="bioRxiv">
        <title>Sequencing and chromosome-scale assembly of the giantPleurodeles waltlgenome.</title>
        <authorList>
            <person name="Brown T."/>
            <person name="Elewa A."/>
            <person name="Iarovenko S."/>
            <person name="Subramanian E."/>
            <person name="Araus A.J."/>
            <person name="Petzold A."/>
            <person name="Susuki M."/>
            <person name="Suzuki K.-i.T."/>
            <person name="Hayashi T."/>
            <person name="Toyoda A."/>
            <person name="Oliveira C."/>
            <person name="Osipova E."/>
            <person name="Leigh N.D."/>
            <person name="Simon A."/>
            <person name="Yun M.H."/>
        </authorList>
    </citation>
    <scope>NUCLEOTIDE SEQUENCE</scope>
    <source>
        <strain evidence="2">20211129_DDA</strain>
        <tissue evidence="2">Liver</tissue>
    </source>
</reference>
<gene>
    <name evidence="2" type="ORF">NDU88_004073</name>
</gene>
<evidence type="ECO:0000313" key="2">
    <source>
        <dbReference type="EMBL" id="KAJ1098968.1"/>
    </source>
</evidence>
<feature type="compositionally biased region" description="Basic and acidic residues" evidence="1">
    <location>
        <begin position="82"/>
        <end position="101"/>
    </location>
</feature>
<feature type="compositionally biased region" description="Basic and acidic residues" evidence="1">
    <location>
        <begin position="49"/>
        <end position="71"/>
    </location>
</feature>
<sequence>MQNSCNRVTTVSDAPTGVGPTGECPGGTLESHRRRSMHANPEIEGSEEALEKGDREKGDAEKKDAEKRDAEERDTESEEDAEKGKEDAGIEEQRVRGSGEV</sequence>
<dbReference type="Proteomes" id="UP001066276">
    <property type="component" value="Chromosome 10"/>
</dbReference>
<organism evidence="2 3">
    <name type="scientific">Pleurodeles waltl</name>
    <name type="common">Iberian ribbed newt</name>
    <dbReference type="NCBI Taxonomy" id="8319"/>
    <lineage>
        <taxon>Eukaryota</taxon>
        <taxon>Metazoa</taxon>
        <taxon>Chordata</taxon>
        <taxon>Craniata</taxon>
        <taxon>Vertebrata</taxon>
        <taxon>Euteleostomi</taxon>
        <taxon>Amphibia</taxon>
        <taxon>Batrachia</taxon>
        <taxon>Caudata</taxon>
        <taxon>Salamandroidea</taxon>
        <taxon>Salamandridae</taxon>
        <taxon>Pleurodelinae</taxon>
        <taxon>Pleurodeles</taxon>
    </lineage>
</organism>